<protein>
    <submittedName>
        <fullName evidence="1">Uncharacterized protein</fullName>
    </submittedName>
</protein>
<proteinExistence type="predicted"/>
<dbReference type="Proteomes" id="UP000236161">
    <property type="component" value="Unassembled WGS sequence"/>
</dbReference>
<organism evidence="1 2">
    <name type="scientific">Apostasia shenzhenica</name>
    <dbReference type="NCBI Taxonomy" id="1088818"/>
    <lineage>
        <taxon>Eukaryota</taxon>
        <taxon>Viridiplantae</taxon>
        <taxon>Streptophyta</taxon>
        <taxon>Embryophyta</taxon>
        <taxon>Tracheophyta</taxon>
        <taxon>Spermatophyta</taxon>
        <taxon>Magnoliopsida</taxon>
        <taxon>Liliopsida</taxon>
        <taxon>Asparagales</taxon>
        <taxon>Orchidaceae</taxon>
        <taxon>Apostasioideae</taxon>
        <taxon>Apostasia</taxon>
    </lineage>
</organism>
<dbReference type="EMBL" id="KZ451888">
    <property type="protein sequence ID" value="PKA66052.1"/>
    <property type="molecule type" value="Genomic_DNA"/>
</dbReference>
<evidence type="ECO:0000313" key="1">
    <source>
        <dbReference type="EMBL" id="PKA66052.1"/>
    </source>
</evidence>
<keyword evidence="2" id="KW-1185">Reference proteome</keyword>
<dbReference type="AlphaFoldDB" id="A0A2I0BE51"/>
<accession>A0A2I0BE51</accession>
<gene>
    <name evidence="1" type="ORF">AXF42_Ash010461</name>
</gene>
<name>A0A2I0BE51_9ASPA</name>
<sequence length="137" mass="15099">MLTRSVEIIAEIIHQIFSNNFHKQQRWQTTKPFSLHPLHCSQAPPTSSYIFRPPAHRSQMKNLTPAHRQHAGSATPLPTAGMAFSIGISLPCSWNPSTSSAPPTYFPSMNNLGGIARKPRTLCNSSRNSTCIDTSLS</sequence>
<reference evidence="1 2" key="1">
    <citation type="journal article" date="2017" name="Nature">
        <title>The Apostasia genome and the evolution of orchids.</title>
        <authorList>
            <person name="Zhang G.Q."/>
            <person name="Liu K.W."/>
            <person name="Li Z."/>
            <person name="Lohaus R."/>
            <person name="Hsiao Y.Y."/>
            <person name="Niu S.C."/>
            <person name="Wang J.Y."/>
            <person name="Lin Y.C."/>
            <person name="Xu Q."/>
            <person name="Chen L.J."/>
            <person name="Yoshida K."/>
            <person name="Fujiwara S."/>
            <person name="Wang Z.W."/>
            <person name="Zhang Y.Q."/>
            <person name="Mitsuda N."/>
            <person name="Wang M."/>
            <person name="Liu G.H."/>
            <person name="Pecoraro L."/>
            <person name="Huang H.X."/>
            <person name="Xiao X.J."/>
            <person name="Lin M."/>
            <person name="Wu X.Y."/>
            <person name="Wu W.L."/>
            <person name="Chen Y.Y."/>
            <person name="Chang S.B."/>
            <person name="Sakamoto S."/>
            <person name="Ohme-Takagi M."/>
            <person name="Yagi M."/>
            <person name="Zeng S.J."/>
            <person name="Shen C.Y."/>
            <person name="Yeh C.M."/>
            <person name="Luo Y.B."/>
            <person name="Tsai W.C."/>
            <person name="Van de Peer Y."/>
            <person name="Liu Z.J."/>
        </authorList>
    </citation>
    <scope>NUCLEOTIDE SEQUENCE [LARGE SCALE GENOMIC DNA]</scope>
    <source>
        <strain evidence="2">cv. Shenzhen</strain>
        <tissue evidence="1">Stem</tissue>
    </source>
</reference>
<evidence type="ECO:0000313" key="2">
    <source>
        <dbReference type="Proteomes" id="UP000236161"/>
    </source>
</evidence>